<dbReference type="Pfam" id="PF08240">
    <property type="entry name" value="ADH_N"/>
    <property type="match status" value="1"/>
</dbReference>
<dbReference type="GO" id="GO:0016491">
    <property type="term" value="F:oxidoreductase activity"/>
    <property type="evidence" value="ECO:0007669"/>
    <property type="project" value="TreeGrafter"/>
</dbReference>
<keyword evidence="4" id="KW-1185">Reference proteome</keyword>
<reference evidence="3" key="2">
    <citation type="journal article" date="2023" name="IMA Fungus">
        <title>Comparative genomic study of the Penicillium genus elucidates a diverse pangenome and 15 lateral gene transfer events.</title>
        <authorList>
            <person name="Petersen C."/>
            <person name="Sorensen T."/>
            <person name="Nielsen M.R."/>
            <person name="Sondergaard T.E."/>
            <person name="Sorensen J.L."/>
            <person name="Fitzpatrick D.A."/>
            <person name="Frisvad J.C."/>
            <person name="Nielsen K.L."/>
        </authorList>
    </citation>
    <scope>NUCLEOTIDE SEQUENCE</scope>
    <source>
        <strain evidence="3">IBT 21472</strain>
    </source>
</reference>
<feature type="domain" description="Alcohol dehydrogenase-like N-terminal" evidence="2">
    <location>
        <begin position="36"/>
        <end position="149"/>
    </location>
</feature>
<reference evidence="3" key="1">
    <citation type="submission" date="2022-12" db="EMBL/GenBank/DDBJ databases">
        <authorList>
            <person name="Petersen C."/>
        </authorList>
    </citation>
    <scope>NUCLEOTIDE SEQUENCE</scope>
    <source>
        <strain evidence="3">IBT 21472</strain>
    </source>
</reference>
<dbReference type="SUPFAM" id="SSF51735">
    <property type="entry name" value="NAD(P)-binding Rossmann-fold domains"/>
    <property type="match status" value="1"/>
</dbReference>
<name>A0A9W9PNZ0_9EURO</name>
<dbReference type="PANTHER" id="PTHR43677:SF4">
    <property type="entry name" value="QUINONE OXIDOREDUCTASE-LIKE PROTEIN 2"/>
    <property type="match status" value="1"/>
</dbReference>
<evidence type="ECO:0000313" key="3">
    <source>
        <dbReference type="EMBL" id="KAJ5298988.1"/>
    </source>
</evidence>
<dbReference type="PANTHER" id="PTHR43677">
    <property type="entry name" value="SHORT-CHAIN DEHYDROGENASE/REDUCTASE"/>
    <property type="match status" value="1"/>
</dbReference>
<dbReference type="InterPro" id="IPR011032">
    <property type="entry name" value="GroES-like_sf"/>
</dbReference>
<sequence>MAFNIPSRHRGLVFESVSKDLSGLQIQSLPTPQVEAGSAIVRVLGASVLSYQRDIYDGERDYFLPKPLIGGFSAIGRVVAVGSDAIALQPGNLVYLDSVIRGRDDLNAVILSGVSDGFNERGEKLMKDVWRNGTFAEYTKFPLENCILLNEPKLCQGLGYDILDLIYISYLLVSYGGLRDIKVEPGETVLVCPATGGFGGAGIQVAIAMGANTIAMGRDEQELARLKTNVTEGTPGANIETVKMTGDKEKDLNALLAFGTIDAVLDLSPPTASKSPHLNSAIRAIRRKGRVSLMGGFMDGPIPSFELIAKDITVKGKFMHEREDISQFLKMLESGRFPRGKKFVNMKSFPLDEWKTALDVAAEYTGIGRSVVIIP</sequence>
<dbReference type="SUPFAM" id="SSF50129">
    <property type="entry name" value="GroES-like"/>
    <property type="match status" value="1"/>
</dbReference>
<dbReference type="Gene3D" id="3.90.180.10">
    <property type="entry name" value="Medium-chain alcohol dehydrogenases, catalytic domain"/>
    <property type="match status" value="1"/>
</dbReference>
<dbReference type="InterPro" id="IPR013154">
    <property type="entry name" value="ADH-like_N"/>
</dbReference>
<accession>A0A9W9PNZ0</accession>
<comment type="caution">
    <text evidence="3">The sequence shown here is derived from an EMBL/GenBank/DDBJ whole genome shotgun (WGS) entry which is preliminary data.</text>
</comment>
<evidence type="ECO:0000259" key="2">
    <source>
        <dbReference type="Pfam" id="PF08240"/>
    </source>
</evidence>
<dbReference type="AlphaFoldDB" id="A0A9W9PNZ0"/>
<dbReference type="Proteomes" id="UP001147746">
    <property type="component" value="Unassembled WGS sequence"/>
</dbReference>
<proteinExistence type="predicted"/>
<dbReference type="InterPro" id="IPR036291">
    <property type="entry name" value="NAD(P)-bd_dom_sf"/>
</dbReference>
<dbReference type="EMBL" id="JAPZBO010000010">
    <property type="protein sequence ID" value="KAJ5298988.1"/>
    <property type="molecule type" value="Genomic_DNA"/>
</dbReference>
<gene>
    <name evidence="3" type="ORF">N7476_010545</name>
</gene>
<dbReference type="CDD" id="cd05188">
    <property type="entry name" value="MDR"/>
    <property type="match status" value="1"/>
</dbReference>
<protein>
    <submittedName>
        <fullName evidence="3">NAD(P)-binding protein</fullName>
    </submittedName>
</protein>
<organism evidence="3 4">
    <name type="scientific">Penicillium atrosanguineum</name>
    <dbReference type="NCBI Taxonomy" id="1132637"/>
    <lineage>
        <taxon>Eukaryota</taxon>
        <taxon>Fungi</taxon>
        <taxon>Dikarya</taxon>
        <taxon>Ascomycota</taxon>
        <taxon>Pezizomycotina</taxon>
        <taxon>Eurotiomycetes</taxon>
        <taxon>Eurotiomycetidae</taxon>
        <taxon>Eurotiales</taxon>
        <taxon>Aspergillaceae</taxon>
        <taxon>Penicillium</taxon>
    </lineage>
</organism>
<evidence type="ECO:0000313" key="4">
    <source>
        <dbReference type="Proteomes" id="UP001147746"/>
    </source>
</evidence>
<dbReference type="GO" id="GO:0005739">
    <property type="term" value="C:mitochondrion"/>
    <property type="evidence" value="ECO:0007669"/>
    <property type="project" value="TreeGrafter"/>
</dbReference>
<evidence type="ECO:0000259" key="1">
    <source>
        <dbReference type="Pfam" id="PF00107"/>
    </source>
</evidence>
<dbReference type="InterPro" id="IPR013149">
    <property type="entry name" value="ADH-like_C"/>
</dbReference>
<feature type="domain" description="Alcohol dehydrogenase-like C-terminal" evidence="1">
    <location>
        <begin position="198"/>
        <end position="333"/>
    </location>
</feature>
<dbReference type="Gene3D" id="3.40.50.720">
    <property type="entry name" value="NAD(P)-binding Rossmann-like Domain"/>
    <property type="match status" value="1"/>
</dbReference>
<dbReference type="InterPro" id="IPR051397">
    <property type="entry name" value="Zn-ADH-like_protein"/>
</dbReference>
<dbReference type="Pfam" id="PF00107">
    <property type="entry name" value="ADH_zinc_N"/>
    <property type="match status" value="1"/>
</dbReference>